<dbReference type="PANTHER" id="PTHR38050:SF1">
    <property type="entry name" value="FERULOYL ESTERASE C"/>
    <property type="match status" value="1"/>
</dbReference>
<reference evidence="13" key="1">
    <citation type="journal article" date="2021" name="Nat. Commun.">
        <title>Genetic determinants of endophytism in the Arabidopsis root mycobiome.</title>
        <authorList>
            <person name="Mesny F."/>
            <person name="Miyauchi S."/>
            <person name="Thiergart T."/>
            <person name="Pickel B."/>
            <person name="Atanasova L."/>
            <person name="Karlsson M."/>
            <person name="Huettel B."/>
            <person name="Barry K.W."/>
            <person name="Haridas S."/>
            <person name="Chen C."/>
            <person name="Bauer D."/>
            <person name="Andreopoulos W."/>
            <person name="Pangilinan J."/>
            <person name="LaButti K."/>
            <person name="Riley R."/>
            <person name="Lipzen A."/>
            <person name="Clum A."/>
            <person name="Drula E."/>
            <person name="Henrissat B."/>
            <person name="Kohler A."/>
            <person name="Grigoriev I.V."/>
            <person name="Martin F.M."/>
            <person name="Hacquard S."/>
        </authorList>
    </citation>
    <scope>NUCLEOTIDE SEQUENCE</scope>
    <source>
        <strain evidence="13">MPI-CAGE-CH-0235</strain>
    </source>
</reference>
<keyword evidence="8 11" id="KW-0624">Polysaccharide degradation</keyword>
<evidence type="ECO:0000256" key="3">
    <source>
        <dbReference type="ARBA" id="ARBA00022525"/>
    </source>
</evidence>
<dbReference type="Proteomes" id="UP000813444">
    <property type="component" value="Unassembled WGS sequence"/>
</dbReference>
<proteinExistence type="inferred from homology"/>
<keyword evidence="4 11" id="KW-0858">Xylan degradation</keyword>
<keyword evidence="14" id="KW-1185">Reference proteome</keyword>
<sequence>MVSSKVFLGAILALGVQSPSSTRSSTTPGPTAVPNASAGCGKAPLSSGQKSINVNGRNRDYIIRVPNNYDRNRPYRLFFAFHWRGGSMNDVASGGTDGALWSYYGQQRVAEETAILVAPNGLGGGWANNGGEDVAFVDAMIAQIEDALCVNQQARFAMGFSYGGAMSYSLACSRPNVFRGVAVMSGGQLSGCSGGTSPVAYLGIHGVSDNVLGISGGRSLRDRFVANNGCTRINPQEPSAGSGQHVKTQYSGCRSGYPVTWLAFDGGHWPGAVDGGGESGARSYVPGEIYSFFRSVS</sequence>
<evidence type="ECO:0000256" key="5">
    <source>
        <dbReference type="ARBA" id="ARBA00022729"/>
    </source>
</evidence>
<dbReference type="EC" id="3.1.1.73" evidence="11"/>
<evidence type="ECO:0000256" key="7">
    <source>
        <dbReference type="ARBA" id="ARBA00023277"/>
    </source>
</evidence>
<evidence type="ECO:0000256" key="11">
    <source>
        <dbReference type="RuleBase" id="RU367094"/>
    </source>
</evidence>
<feature type="region of interest" description="Disordered" evidence="12">
    <location>
        <begin position="18"/>
        <end position="44"/>
    </location>
</feature>
<gene>
    <name evidence="13" type="ORF">B0I35DRAFT_452454</name>
</gene>
<dbReference type="SUPFAM" id="SSF53474">
    <property type="entry name" value="alpha/beta-Hydrolases"/>
    <property type="match status" value="1"/>
</dbReference>
<evidence type="ECO:0000256" key="10">
    <source>
        <dbReference type="ARBA" id="ARBA00034075"/>
    </source>
</evidence>
<keyword evidence="7 11" id="KW-0119">Carbohydrate metabolism</keyword>
<dbReference type="GO" id="GO:0030600">
    <property type="term" value="F:feruloyl esterase activity"/>
    <property type="evidence" value="ECO:0007669"/>
    <property type="project" value="UniProtKB-UniRule"/>
</dbReference>
<dbReference type="GO" id="GO:0045493">
    <property type="term" value="P:xylan catabolic process"/>
    <property type="evidence" value="ECO:0007669"/>
    <property type="project" value="UniProtKB-UniRule"/>
</dbReference>
<evidence type="ECO:0000256" key="8">
    <source>
        <dbReference type="ARBA" id="ARBA00023326"/>
    </source>
</evidence>
<feature type="compositionally biased region" description="Low complexity" evidence="12">
    <location>
        <begin position="18"/>
        <end position="30"/>
    </location>
</feature>
<dbReference type="GO" id="GO:0005576">
    <property type="term" value="C:extracellular region"/>
    <property type="evidence" value="ECO:0007669"/>
    <property type="project" value="UniProtKB-SubCell"/>
</dbReference>
<evidence type="ECO:0000256" key="9">
    <source>
        <dbReference type="ARBA" id="ARBA00025250"/>
    </source>
</evidence>
<comment type="similarity">
    <text evidence="2 11">Belongs to the faeC family.</text>
</comment>
<dbReference type="OrthoDB" id="424610at2759"/>
<evidence type="ECO:0000256" key="1">
    <source>
        <dbReference type="ARBA" id="ARBA00004613"/>
    </source>
</evidence>
<comment type="catalytic activity">
    <reaction evidence="10 11">
        <text>feruloyl-polysaccharide + H2O = ferulate + polysaccharide.</text>
        <dbReference type="EC" id="3.1.1.73"/>
    </reaction>
</comment>
<dbReference type="PANTHER" id="PTHR38050">
    <property type="match status" value="1"/>
</dbReference>
<protein>
    <recommendedName>
        <fullName evidence="11">Feruloyl esterase C</fullName>
        <ecNumber evidence="11">3.1.1.73</ecNumber>
    </recommendedName>
    <alternativeName>
        <fullName evidence="11">Ferulic acid esterase C</fullName>
    </alternativeName>
</protein>
<name>A0A8K0SMT3_9HYPO</name>
<evidence type="ECO:0000256" key="4">
    <source>
        <dbReference type="ARBA" id="ARBA00022651"/>
    </source>
</evidence>
<dbReference type="InterPro" id="IPR043595">
    <property type="entry name" value="FaeB/C/D"/>
</dbReference>
<evidence type="ECO:0000256" key="6">
    <source>
        <dbReference type="ARBA" id="ARBA00022801"/>
    </source>
</evidence>
<evidence type="ECO:0000256" key="2">
    <source>
        <dbReference type="ARBA" id="ARBA00010278"/>
    </source>
</evidence>
<feature type="signal peptide" evidence="11">
    <location>
        <begin position="1"/>
        <end position="24"/>
    </location>
</feature>
<organism evidence="13 14">
    <name type="scientific">Stachybotrys elegans</name>
    <dbReference type="NCBI Taxonomy" id="80388"/>
    <lineage>
        <taxon>Eukaryota</taxon>
        <taxon>Fungi</taxon>
        <taxon>Dikarya</taxon>
        <taxon>Ascomycota</taxon>
        <taxon>Pezizomycotina</taxon>
        <taxon>Sordariomycetes</taxon>
        <taxon>Hypocreomycetidae</taxon>
        <taxon>Hypocreales</taxon>
        <taxon>Stachybotryaceae</taxon>
        <taxon>Stachybotrys</taxon>
    </lineage>
</organism>
<comment type="function">
    <text evidence="9 11">Involved in degradation of plant cell walls. Hydrolyzes the feruloyl-arabinose ester bond in arabinoxylans, and the feruloyl-galactose ester bond in pectin. Active against paranitrophenyl-acetate, methyl ferulate and wheat arabinoxylan.</text>
</comment>
<dbReference type="AlphaFoldDB" id="A0A8K0SMT3"/>
<comment type="caution">
    <text evidence="13">The sequence shown here is derived from an EMBL/GenBank/DDBJ whole genome shotgun (WGS) entry which is preliminary data.</text>
</comment>
<dbReference type="EMBL" id="JAGPNK010000010">
    <property type="protein sequence ID" value="KAH7312584.1"/>
    <property type="molecule type" value="Genomic_DNA"/>
</dbReference>
<comment type="subcellular location">
    <subcellularLocation>
        <location evidence="1 11">Secreted</location>
    </subcellularLocation>
</comment>
<accession>A0A8K0SMT3</accession>
<keyword evidence="3 11" id="KW-0964">Secreted</keyword>
<dbReference type="InterPro" id="IPR029058">
    <property type="entry name" value="AB_hydrolase_fold"/>
</dbReference>
<keyword evidence="5 11" id="KW-0732">Signal</keyword>
<feature type="chain" id="PRO_5035489724" description="Feruloyl esterase C" evidence="11">
    <location>
        <begin position="25"/>
        <end position="297"/>
    </location>
</feature>
<keyword evidence="6 11" id="KW-0378">Hydrolase</keyword>
<evidence type="ECO:0000313" key="13">
    <source>
        <dbReference type="EMBL" id="KAH7312584.1"/>
    </source>
</evidence>
<evidence type="ECO:0000256" key="12">
    <source>
        <dbReference type="SAM" id="MobiDB-lite"/>
    </source>
</evidence>
<evidence type="ECO:0000313" key="14">
    <source>
        <dbReference type="Proteomes" id="UP000813444"/>
    </source>
</evidence>
<dbReference type="Gene3D" id="3.40.50.1820">
    <property type="entry name" value="alpha/beta hydrolase"/>
    <property type="match status" value="1"/>
</dbReference>